<reference evidence="3" key="1">
    <citation type="submission" date="2018-07" db="EMBL/GenBank/DDBJ databases">
        <title>Streptacidiphilus bronchialis DSM 106435 chromosome.</title>
        <authorList>
            <person name="Batra D."/>
            <person name="Gulvik C.A."/>
        </authorList>
    </citation>
    <scope>NUCLEOTIDE SEQUENCE [LARGE SCALE GENOMIC DNA]</scope>
    <source>
        <strain evidence="3">DSM 106435</strain>
    </source>
</reference>
<dbReference type="KEGG" id="stri:C7M71_013380"/>
<dbReference type="Pfam" id="PF04134">
    <property type="entry name" value="DCC1-like"/>
    <property type="match status" value="1"/>
</dbReference>
<feature type="compositionally biased region" description="Low complexity" evidence="1">
    <location>
        <begin position="7"/>
        <end position="20"/>
    </location>
</feature>
<keyword evidence="3" id="KW-1185">Reference proteome</keyword>
<protein>
    <submittedName>
        <fullName evidence="2">DUF393 domain-containing protein</fullName>
    </submittedName>
</protein>
<gene>
    <name evidence="2" type="ORF">C7M71_013380</name>
</gene>
<dbReference type="InterPro" id="IPR007263">
    <property type="entry name" value="DCC1-like"/>
</dbReference>
<evidence type="ECO:0000313" key="3">
    <source>
        <dbReference type="Proteomes" id="UP000249340"/>
    </source>
</evidence>
<evidence type="ECO:0000256" key="1">
    <source>
        <dbReference type="SAM" id="MobiDB-lite"/>
    </source>
</evidence>
<dbReference type="OrthoDB" id="277004at2"/>
<dbReference type="EMBL" id="CP031264">
    <property type="protein sequence ID" value="AXI78285.1"/>
    <property type="molecule type" value="Genomic_DNA"/>
</dbReference>
<dbReference type="Proteomes" id="UP000249340">
    <property type="component" value="Chromosome"/>
</dbReference>
<dbReference type="AlphaFoldDB" id="A0A345SX30"/>
<dbReference type="RefSeq" id="WP_111489234.1">
    <property type="nucleotide sequence ID" value="NZ_CP031264.1"/>
</dbReference>
<accession>A0A345SX30</accession>
<evidence type="ECO:0000313" key="2">
    <source>
        <dbReference type="EMBL" id="AXI78285.1"/>
    </source>
</evidence>
<feature type="region of interest" description="Disordered" evidence="1">
    <location>
        <begin position="148"/>
        <end position="191"/>
    </location>
</feature>
<name>A0A345SX30_9ACTN</name>
<sequence length="191" mass="19879">MPPDPAGPVAVPGARPAYPTHRAHPAHRAAAPPVRLLTVLHDPACPLCRHLSGWLRRQRQLVPLEFVAVASAEARARFPGVDHDAALGEITVVADTGEVWTGHHAFVTCLWALADHRPLAHRLSTPAGLPLARAAAFAAAKYRAATRGKAVPGVEGAPGPASRPRSDPGDRPGPGEWPGPGCDGGVCRVPG</sequence>
<feature type="region of interest" description="Disordered" evidence="1">
    <location>
        <begin position="1"/>
        <end position="25"/>
    </location>
</feature>
<dbReference type="GO" id="GO:0015035">
    <property type="term" value="F:protein-disulfide reductase activity"/>
    <property type="evidence" value="ECO:0007669"/>
    <property type="project" value="InterPro"/>
</dbReference>
<proteinExistence type="predicted"/>
<organism evidence="2 3">
    <name type="scientific">Peterkaempfera bronchialis</name>
    <dbReference type="NCBI Taxonomy" id="2126346"/>
    <lineage>
        <taxon>Bacteria</taxon>
        <taxon>Bacillati</taxon>
        <taxon>Actinomycetota</taxon>
        <taxon>Actinomycetes</taxon>
        <taxon>Kitasatosporales</taxon>
        <taxon>Streptomycetaceae</taxon>
        <taxon>Peterkaempfera</taxon>
    </lineage>
</organism>